<dbReference type="PANTHER" id="PTHR32552">
    <property type="entry name" value="FERRICHROME IRON RECEPTOR-RELATED"/>
    <property type="match status" value="1"/>
</dbReference>
<protein>
    <submittedName>
        <fullName evidence="13">Outer membrane receptor proteins, mostly Fe transport</fullName>
    </submittedName>
</protein>
<feature type="domain" description="TonB-dependent receptor plug" evidence="12">
    <location>
        <begin position="48"/>
        <end position="153"/>
    </location>
</feature>
<evidence type="ECO:0000256" key="1">
    <source>
        <dbReference type="ARBA" id="ARBA00004571"/>
    </source>
</evidence>
<evidence type="ECO:0000256" key="3">
    <source>
        <dbReference type="ARBA" id="ARBA00022452"/>
    </source>
</evidence>
<dbReference type="Gene3D" id="2.40.170.20">
    <property type="entry name" value="TonB-dependent receptor, beta-barrel domain"/>
    <property type="match status" value="2"/>
</dbReference>
<comment type="similarity">
    <text evidence="11">Belongs to the TonB-dependent receptor family.</text>
</comment>
<evidence type="ECO:0000256" key="4">
    <source>
        <dbReference type="ARBA" id="ARBA00022496"/>
    </source>
</evidence>
<evidence type="ECO:0000256" key="5">
    <source>
        <dbReference type="ARBA" id="ARBA00022692"/>
    </source>
</evidence>
<evidence type="ECO:0000313" key="13">
    <source>
        <dbReference type="EMBL" id="SMF12410.1"/>
    </source>
</evidence>
<dbReference type="PROSITE" id="PS52016">
    <property type="entry name" value="TONB_DEPENDENT_REC_3"/>
    <property type="match status" value="1"/>
</dbReference>
<keyword evidence="6" id="KW-0408">Iron</keyword>
<dbReference type="InterPro" id="IPR036942">
    <property type="entry name" value="Beta-barrel_TonB_sf"/>
</dbReference>
<dbReference type="EMBL" id="FWZT01000005">
    <property type="protein sequence ID" value="SMF12410.1"/>
    <property type="molecule type" value="Genomic_DNA"/>
</dbReference>
<keyword evidence="8" id="KW-0798">TonB box</keyword>
<evidence type="ECO:0000256" key="9">
    <source>
        <dbReference type="ARBA" id="ARBA00023136"/>
    </source>
</evidence>
<comment type="subcellular location">
    <subcellularLocation>
        <location evidence="1 11">Cell outer membrane</location>
        <topology evidence="1 11">Multi-pass membrane protein</topology>
    </subcellularLocation>
</comment>
<dbReference type="AlphaFoldDB" id="A0A1Y6BHX4"/>
<keyword evidence="10 11" id="KW-0998">Cell outer membrane</keyword>
<keyword evidence="3 11" id="KW-1134">Transmembrane beta strand</keyword>
<sequence>MLARLVVLMAIASRPALGGEIDVDDLLALPLEEVLNLRITPRKVEESVQNSSLSVTAIGPHQLDLFQLDDIQDLGPHIPGLVLGLSGYDQRPSMRGARSRQINHNDVSTPIYIDGIYRPRHAQASLPFFDLAQIEVLRGPQGTLYGRNSFGGAINVFSHPAEKISEVKTSIRMGSYQRQRYTLIVNQALSETVQVRASLLSDQHTPYVENNYNSSAGYKDKDSLYGRAKLAWQLNSKLDFELQVSQWNEASNGNGAYGYRLIGTPLNPSTGLSNGSFPVAPRIGTDTSCSGTCGRFGAGADDAATPVPEDVFTVSNNLVPRQEITEQAFLLKSQYQTGDLQVRLLLGQVEFDDRRRADSDFSPYESFEEGYRLISSSQSAELQIILKSWNGLSLVIGSYLFQEDLDYTFIFKNLYPQVDNRADTNQTPLNEYPSWLDTNRVETSSQAYFTHIKQALTEKLHLILGARHTEDSRRWSARGINPNDLTKLDFDIPLFDGRSKTFSNFSYKGGLDITISPNLLFYGFYSTGFLAGNTNLRFSAPTSYDSQKAKSIELGSKFLSSRRNLRLNLSLYENQFEDLLATGIDDLDGVAFTVEKNAGSIKAQGLEVELDYHLTPRLSLGFRGEWARTTYQDFIVGNGFEEGGETINGQDNLLRLDGLQVAFSPSRTATILATGHFDAPWGGKLSPAVLLYLSSEYRVTDEDYLFAKQAAYHTTEVNGRWTSLNHRFSISVFVKNLGNAEVLNYGNRFGGNVAGTGYQDPQTWGVELSAKY</sequence>
<keyword evidence="7" id="KW-0406">Ion transport</keyword>
<dbReference type="Pfam" id="PF07715">
    <property type="entry name" value="Plug"/>
    <property type="match status" value="1"/>
</dbReference>
<organism evidence="13 14">
    <name type="scientific">Pseudobacteriovorax antillogorgiicola</name>
    <dbReference type="NCBI Taxonomy" id="1513793"/>
    <lineage>
        <taxon>Bacteria</taxon>
        <taxon>Pseudomonadati</taxon>
        <taxon>Bdellovibrionota</taxon>
        <taxon>Oligoflexia</taxon>
        <taxon>Oligoflexales</taxon>
        <taxon>Pseudobacteriovoracaceae</taxon>
        <taxon>Pseudobacteriovorax</taxon>
    </lineage>
</organism>
<evidence type="ECO:0000256" key="11">
    <source>
        <dbReference type="PROSITE-ProRule" id="PRU01360"/>
    </source>
</evidence>
<dbReference type="GO" id="GO:0009279">
    <property type="term" value="C:cell outer membrane"/>
    <property type="evidence" value="ECO:0007669"/>
    <property type="project" value="UniProtKB-SubCell"/>
</dbReference>
<keyword evidence="9 11" id="KW-0472">Membrane</keyword>
<evidence type="ECO:0000256" key="6">
    <source>
        <dbReference type="ARBA" id="ARBA00023004"/>
    </source>
</evidence>
<evidence type="ECO:0000256" key="7">
    <source>
        <dbReference type="ARBA" id="ARBA00023065"/>
    </source>
</evidence>
<evidence type="ECO:0000256" key="8">
    <source>
        <dbReference type="ARBA" id="ARBA00023077"/>
    </source>
</evidence>
<evidence type="ECO:0000256" key="10">
    <source>
        <dbReference type="ARBA" id="ARBA00023237"/>
    </source>
</evidence>
<name>A0A1Y6BHX4_9BACT</name>
<dbReference type="InterPro" id="IPR039426">
    <property type="entry name" value="TonB-dep_rcpt-like"/>
</dbReference>
<keyword evidence="13" id="KW-0675">Receptor</keyword>
<evidence type="ECO:0000313" key="14">
    <source>
        <dbReference type="Proteomes" id="UP000192907"/>
    </source>
</evidence>
<dbReference type="InterPro" id="IPR012910">
    <property type="entry name" value="Plug_dom"/>
</dbReference>
<keyword evidence="14" id="KW-1185">Reference proteome</keyword>
<proteinExistence type="inferred from homology"/>
<keyword evidence="4" id="KW-0410">Iron transport</keyword>
<dbReference type="Proteomes" id="UP000192907">
    <property type="component" value="Unassembled WGS sequence"/>
</dbReference>
<accession>A0A1Y6BHX4</accession>
<keyword evidence="5 11" id="KW-0812">Transmembrane</keyword>
<reference evidence="14" key="1">
    <citation type="submission" date="2017-04" db="EMBL/GenBank/DDBJ databases">
        <authorList>
            <person name="Varghese N."/>
            <person name="Submissions S."/>
        </authorList>
    </citation>
    <scope>NUCLEOTIDE SEQUENCE [LARGE SCALE GENOMIC DNA]</scope>
    <source>
        <strain evidence="14">RKEM611</strain>
    </source>
</reference>
<gene>
    <name evidence="13" type="ORF">SAMN06296036_105161</name>
</gene>
<dbReference type="STRING" id="1513793.SAMN06296036_105161"/>
<evidence type="ECO:0000259" key="12">
    <source>
        <dbReference type="Pfam" id="PF07715"/>
    </source>
</evidence>
<dbReference type="GO" id="GO:0006826">
    <property type="term" value="P:iron ion transport"/>
    <property type="evidence" value="ECO:0007669"/>
    <property type="project" value="UniProtKB-KW"/>
</dbReference>
<dbReference type="PANTHER" id="PTHR32552:SF81">
    <property type="entry name" value="TONB-DEPENDENT OUTER MEMBRANE RECEPTOR"/>
    <property type="match status" value="1"/>
</dbReference>
<dbReference type="SUPFAM" id="SSF56935">
    <property type="entry name" value="Porins"/>
    <property type="match status" value="1"/>
</dbReference>
<evidence type="ECO:0000256" key="2">
    <source>
        <dbReference type="ARBA" id="ARBA00022448"/>
    </source>
</evidence>
<keyword evidence="2 11" id="KW-0813">Transport</keyword>